<keyword evidence="2 5" id="KW-0812">Transmembrane</keyword>
<organism evidence="7 8">
    <name type="scientific">Rotaria sordida</name>
    <dbReference type="NCBI Taxonomy" id="392033"/>
    <lineage>
        <taxon>Eukaryota</taxon>
        <taxon>Metazoa</taxon>
        <taxon>Spiralia</taxon>
        <taxon>Gnathifera</taxon>
        <taxon>Rotifera</taxon>
        <taxon>Eurotatoria</taxon>
        <taxon>Bdelloidea</taxon>
        <taxon>Philodinida</taxon>
        <taxon>Philodinidae</taxon>
        <taxon>Rotaria</taxon>
    </lineage>
</organism>
<dbReference type="Gene3D" id="1.10.287.70">
    <property type="match status" value="1"/>
</dbReference>
<sequence>MPRINEARPCGEKGRKCPDGQECKDLGWEGPWYGIINFDNFGLAMLTVFQCITMEGWTSVLYKVCIQLISYIKYLFSYMIIKNQRYYWSIIYSDILANMTYVFIL</sequence>
<evidence type="ECO:0000313" key="7">
    <source>
        <dbReference type="EMBL" id="CAF1062908.1"/>
    </source>
</evidence>
<comment type="caution">
    <text evidence="7">The sequence shown here is derived from an EMBL/GenBank/DDBJ whole genome shotgun (WGS) entry which is preliminary data.</text>
</comment>
<feature type="transmembrane region" description="Helical" evidence="5">
    <location>
        <begin position="86"/>
        <end position="104"/>
    </location>
</feature>
<dbReference type="GO" id="GO:0008332">
    <property type="term" value="F:low voltage-gated calcium channel activity"/>
    <property type="evidence" value="ECO:0007669"/>
    <property type="project" value="TreeGrafter"/>
</dbReference>
<dbReference type="GO" id="GO:0001518">
    <property type="term" value="C:voltage-gated sodium channel complex"/>
    <property type="evidence" value="ECO:0007669"/>
    <property type="project" value="TreeGrafter"/>
</dbReference>
<feature type="domain" description="Ion transport" evidence="6">
    <location>
        <begin position="26"/>
        <end position="80"/>
    </location>
</feature>
<dbReference type="GO" id="GO:0043005">
    <property type="term" value="C:neuron projection"/>
    <property type="evidence" value="ECO:0007669"/>
    <property type="project" value="TreeGrafter"/>
</dbReference>
<dbReference type="Proteomes" id="UP000663889">
    <property type="component" value="Unassembled WGS sequence"/>
</dbReference>
<evidence type="ECO:0000259" key="6">
    <source>
        <dbReference type="Pfam" id="PF00520"/>
    </source>
</evidence>
<evidence type="ECO:0000256" key="3">
    <source>
        <dbReference type="ARBA" id="ARBA00022989"/>
    </source>
</evidence>
<dbReference type="Pfam" id="PF00520">
    <property type="entry name" value="Ion_trans"/>
    <property type="match status" value="1"/>
</dbReference>
<evidence type="ECO:0000256" key="4">
    <source>
        <dbReference type="ARBA" id="ARBA00023136"/>
    </source>
</evidence>
<dbReference type="GO" id="GO:0070509">
    <property type="term" value="P:calcium ion import"/>
    <property type="evidence" value="ECO:0007669"/>
    <property type="project" value="TreeGrafter"/>
</dbReference>
<dbReference type="GO" id="GO:0005248">
    <property type="term" value="F:voltage-gated sodium channel activity"/>
    <property type="evidence" value="ECO:0007669"/>
    <property type="project" value="TreeGrafter"/>
</dbReference>
<proteinExistence type="predicted"/>
<reference evidence="7" key="1">
    <citation type="submission" date="2021-02" db="EMBL/GenBank/DDBJ databases">
        <authorList>
            <person name="Nowell W R."/>
        </authorList>
    </citation>
    <scope>NUCLEOTIDE SEQUENCE</scope>
</reference>
<protein>
    <recommendedName>
        <fullName evidence="6">Ion transport domain-containing protein</fullName>
    </recommendedName>
</protein>
<evidence type="ECO:0000313" key="8">
    <source>
        <dbReference type="Proteomes" id="UP000663889"/>
    </source>
</evidence>
<dbReference type="InterPro" id="IPR005821">
    <property type="entry name" value="Ion_trans_dom"/>
</dbReference>
<dbReference type="PANTHER" id="PTHR10037">
    <property type="entry name" value="VOLTAGE-GATED CATION CHANNEL CALCIUM AND SODIUM"/>
    <property type="match status" value="1"/>
</dbReference>
<name>A0A814L964_9BILA</name>
<dbReference type="EMBL" id="CAJNOU010000676">
    <property type="protein sequence ID" value="CAF1062908.1"/>
    <property type="molecule type" value="Genomic_DNA"/>
</dbReference>
<evidence type="ECO:0000256" key="5">
    <source>
        <dbReference type="SAM" id="Phobius"/>
    </source>
</evidence>
<dbReference type="PANTHER" id="PTHR10037:SF230">
    <property type="entry name" value="CA[2+]-CHANNEL PROTEIN ALPHA[[1]] SUBUNIT T, ISOFORM F"/>
    <property type="match status" value="1"/>
</dbReference>
<accession>A0A814L964</accession>
<dbReference type="GO" id="GO:0086010">
    <property type="term" value="P:membrane depolarization during action potential"/>
    <property type="evidence" value="ECO:0007669"/>
    <property type="project" value="TreeGrafter"/>
</dbReference>
<evidence type="ECO:0000256" key="2">
    <source>
        <dbReference type="ARBA" id="ARBA00022692"/>
    </source>
</evidence>
<gene>
    <name evidence="7" type="ORF">SEV965_LOCUS13943</name>
</gene>
<keyword evidence="4 5" id="KW-0472">Membrane</keyword>
<dbReference type="AlphaFoldDB" id="A0A814L964"/>
<evidence type="ECO:0000256" key="1">
    <source>
        <dbReference type="ARBA" id="ARBA00004141"/>
    </source>
</evidence>
<keyword evidence="3 5" id="KW-1133">Transmembrane helix</keyword>
<dbReference type="InterPro" id="IPR043203">
    <property type="entry name" value="VGCC_Ca_Na"/>
</dbReference>
<comment type="subcellular location">
    <subcellularLocation>
        <location evidence="1">Membrane</location>
        <topology evidence="1">Multi-pass membrane protein</topology>
    </subcellularLocation>
</comment>